<dbReference type="Proteomes" id="UP000095192">
    <property type="component" value="Unassembled WGS sequence"/>
</dbReference>
<dbReference type="Pfam" id="PF00069">
    <property type="entry name" value="Pkinase"/>
    <property type="match status" value="2"/>
</dbReference>
<dbReference type="InterPro" id="IPR017441">
    <property type="entry name" value="Protein_kinase_ATP_BS"/>
</dbReference>
<comment type="catalytic activity">
    <reaction evidence="9">
        <text>L-seryl-[protein] + ATP = O-phospho-L-seryl-[protein] + ADP + H(+)</text>
        <dbReference type="Rhea" id="RHEA:17989"/>
        <dbReference type="Rhea" id="RHEA-COMP:9863"/>
        <dbReference type="Rhea" id="RHEA-COMP:11604"/>
        <dbReference type="ChEBI" id="CHEBI:15378"/>
        <dbReference type="ChEBI" id="CHEBI:29999"/>
        <dbReference type="ChEBI" id="CHEBI:30616"/>
        <dbReference type="ChEBI" id="CHEBI:83421"/>
        <dbReference type="ChEBI" id="CHEBI:456216"/>
        <dbReference type="EC" id="2.7.11.1"/>
    </reaction>
</comment>
<comment type="caution">
    <text evidence="14">The sequence shown here is derived from an EMBL/GenBank/DDBJ whole genome shotgun (WGS) entry which is preliminary data.</text>
</comment>
<keyword evidence="4" id="KW-0808">Transferase</keyword>
<dbReference type="Gene3D" id="1.10.510.10">
    <property type="entry name" value="Transferase(Phosphotransferase) domain 1"/>
    <property type="match status" value="2"/>
</dbReference>
<keyword evidence="7 10" id="KW-0067">ATP-binding</keyword>
<evidence type="ECO:0000256" key="8">
    <source>
        <dbReference type="ARBA" id="ARBA00047899"/>
    </source>
</evidence>
<dbReference type="InterPro" id="IPR050660">
    <property type="entry name" value="NEK_Ser/Thr_kinase"/>
</dbReference>
<dbReference type="PROSITE" id="PS00107">
    <property type="entry name" value="PROTEIN_KINASE_ATP"/>
    <property type="match status" value="1"/>
</dbReference>
<feature type="binding site" evidence="10">
    <location>
        <position position="578"/>
    </location>
    <ligand>
        <name>ATP</name>
        <dbReference type="ChEBI" id="CHEBI:30616"/>
    </ligand>
</feature>
<dbReference type="InterPro" id="IPR008271">
    <property type="entry name" value="Ser/Thr_kinase_AS"/>
</dbReference>
<gene>
    <name evidence="14" type="ORF">cyc_01987</name>
</gene>
<evidence type="ECO:0000256" key="4">
    <source>
        <dbReference type="ARBA" id="ARBA00022679"/>
    </source>
</evidence>
<dbReference type="GO" id="GO:0004674">
    <property type="term" value="F:protein serine/threonine kinase activity"/>
    <property type="evidence" value="ECO:0007669"/>
    <property type="project" value="UniProtKB-KW"/>
</dbReference>
<keyword evidence="5 10" id="KW-0547">Nucleotide-binding</keyword>
<keyword evidence="6 14" id="KW-0418">Kinase</keyword>
<dbReference type="GO" id="GO:0005524">
    <property type="term" value="F:ATP binding"/>
    <property type="evidence" value="ECO:0007669"/>
    <property type="project" value="UniProtKB-UniRule"/>
</dbReference>
<organism evidence="14 15">
    <name type="scientific">Cyclospora cayetanensis</name>
    <dbReference type="NCBI Taxonomy" id="88456"/>
    <lineage>
        <taxon>Eukaryota</taxon>
        <taxon>Sar</taxon>
        <taxon>Alveolata</taxon>
        <taxon>Apicomplexa</taxon>
        <taxon>Conoidasida</taxon>
        <taxon>Coccidia</taxon>
        <taxon>Eucoccidiorida</taxon>
        <taxon>Eimeriorina</taxon>
        <taxon>Eimeriidae</taxon>
        <taxon>Cyclospora</taxon>
    </lineage>
</organism>
<evidence type="ECO:0000256" key="11">
    <source>
        <dbReference type="SAM" id="MobiDB-lite"/>
    </source>
</evidence>
<accession>A0A1D3CZJ5</accession>
<comment type="catalytic activity">
    <reaction evidence="8">
        <text>L-threonyl-[protein] + ATP = O-phospho-L-threonyl-[protein] + ADP + H(+)</text>
        <dbReference type="Rhea" id="RHEA:46608"/>
        <dbReference type="Rhea" id="RHEA-COMP:11060"/>
        <dbReference type="Rhea" id="RHEA-COMP:11605"/>
        <dbReference type="ChEBI" id="CHEBI:15378"/>
        <dbReference type="ChEBI" id="CHEBI:30013"/>
        <dbReference type="ChEBI" id="CHEBI:30616"/>
        <dbReference type="ChEBI" id="CHEBI:61977"/>
        <dbReference type="ChEBI" id="CHEBI:456216"/>
        <dbReference type="EC" id="2.7.11.1"/>
    </reaction>
</comment>
<dbReference type="EC" id="2.7.11.1" evidence="2"/>
<evidence type="ECO:0000313" key="15">
    <source>
        <dbReference type="Proteomes" id="UP000095192"/>
    </source>
</evidence>
<feature type="region of interest" description="Disordered" evidence="11">
    <location>
        <begin position="195"/>
        <end position="235"/>
    </location>
</feature>
<evidence type="ECO:0000256" key="1">
    <source>
        <dbReference type="ARBA" id="ARBA00010886"/>
    </source>
</evidence>
<feature type="compositionally biased region" description="Low complexity" evidence="11">
    <location>
        <begin position="1154"/>
        <end position="1170"/>
    </location>
</feature>
<feature type="domain" description="Protein kinase" evidence="13">
    <location>
        <begin position="542"/>
        <end position="983"/>
    </location>
</feature>
<feature type="region of interest" description="Disordered" evidence="11">
    <location>
        <begin position="1111"/>
        <end position="1182"/>
    </location>
</feature>
<dbReference type="InterPro" id="IPR000719">
    <property type="entry name" value="Prot_kinase_dom"/>
</dbReference>
<keyword evidence="15" id="KW-1185">Reference proteome</keyword>
<dbReference type="SUPFAM" id="SSF56112">
    <property type="entry name" value="Protein kinase-like (PK-like)"/>
    <property type="match status" value="1"/>
</dbReference>
<dbReference type="SMART" id="SM00220">
    <property type="entry name" value="S_TKc"/>
    <property type="match status" value="1"/>
</dbReference>
<feature type="signal peptide" evidence="12">
    <location>
        <begin position="1"/>
        <end position="19"/>
    </location>
</feature>
<evidence type="ECO:0000256" key="5">
    <source>
        <dbReference type="ARBA" id="ARBA00022741"/>
    </source>
</evidence>
<dbReference type="InParanoid" id="A0A1D3CZJ5"/>
<protein>
    <recommendedName>
        <fullName evidence="2">non-specific serine/threonine protein kinase</fullName>
        <ecNumber evidence="2">2.7.11.1</ecNumber>
    </recommendedName>
</protein>
<evidence type="ECO:0000256" key="9">
    <source>
        <dbReference type="ARBA" id="ARBA00048679"/>
    </source>
</evidence>
<evidence type="ECO:0000256" key="3">
    <source>
        <dbReference type="ARBA" id="ARBA00022527"/>
    </source>
</evidence>
<comment type="similarity">
    <text evidence="1">Belongs to the protein kinase superfamily. NEK Ser/Thr protein kinase family. NIMA subfamily.</text>
</comment>
<evidence type="ECO:0000259" key="13">
    <source>
        <dbReference type="PROSITE" id="PS50011"/>
    </source>
</evidence>
<reference evidence="14 15" key="1">
    <citation type="journal article" date="2016" name="BMC Genomics">
        <title>Comparative genomics reveals Cyclospora cayetanensis possesses coccidia-like metabolism and invasion components but unique surface antigens.</title>
        <authorList>
            <person name="Liu S."/>
            <person name="Wang L."/>
            <person name="Zheng H."/>
            <person name="Xu Z."/>
            <person name="Roellig D.M."/>
            <person name="Li N."/>
            <person name="Frace M.A."/>
            <person name="Tang K."/>
            <person name="Arrowood M.J."/>
            <person name="Moss D.M."/>
            <person name="Zhang L."/>
            <person name="Feng Y."/>
            <person name="Xiao L."/>
        </authorList>
    </citation>
    <scope>NUCLEOTIDE SEQUENCE [LARGE SCALE GENOMIC DNA]</scope>
    <source>
        <strain evidence="14 15">CHN_HEN01</strain>
    </source>
</reference>
<feature type="region of interest" description="Disordered" evidence="11">
    <location>
        <begin position="758"/>
        <end position="777"/>
    </location>
</feature>
<dbReference type="EMBL" id="JROU02001388">
    <property type="protein sequence ID" value="OEH76634.1"/>
    <property type="molecule type" value="Genomic_DNA"/>
</dbReference>
<feature type="compositionally biased region" description="Basic and acidic residues" evidence="11">
    <location>
        <begin position="206"/>
        <end position="219"/>
    </location>
</feature>
<evidence type="ECO:0000256" key="10">
    <source>
        <dbReference type="PROSITE-ProRule" id="PRU10141"/>
    </source>
</evidence>
<dbReference type="VEuPathDB" id="ToxoDB:LOC34618902"/>
<dbReference type="VEuPathDB" id="ToxoDB:LOC34622398"/>
<dbReference type="PANTHER" id="PTHR43671">
    <property type="entry name" value="SERINE/THREONINE-PROTEIN KINASE NEK"/>
    <property type="match status" value="1"/>
</dbReference>
<feature type="chain" id="PRO_5008914039" description="non-specific serine/threonine protein kinase" evidence="12">
    <location>
        <begin position="20"/>
        <end position="1209"/>
    </location>
</feature>
<dbReference type="PROSITE" id="PS00108">
    <property type="entry name" value="PROTEIN_KINASE_ST"/>
    <property type="match status" value="1"/>
</dbReference>
<evidence type="ECO:0000256" key="2">
    <source>
        <dbReference type="ARBA" id="ARBA00012513"/>
    </source>
</evidence>
<evidence type="ECO:0000313" key="14">
    <source>
        <dbReference type="EMBL" id="OEH76634.1"/>
    </source>
</evidence>
<evidence type="ECO:0000256" key="6">
    <source>
        <dbReference type="ARBA" id="ARBA00022777"/>
    </source>
</evidence>
<dbReference type="InterPro" id="IPR011009">
    <property type="entry name" value="Kinase-like_dom_sf"/>
</dbReference>
<evidence type="ECO:0000256" key="7">
    <source>
        <dbReference type="ARBA" id="ARBA00022840"/>
    </source>
</evidence>
<dbReference type="PANTHER" id="PTHR43671:SF98">
    <property type="entry name" value="SERINE_THREONINE-PROTEIN KINASE NEK11"/>
    <property type="match status" value="1"/>
</dbReference>
<dbReference type="VEuPathDB" id="ToxoDB:cyc_01987"/>
<dbReference type="PROSITE" id="PS50011">
    <property type="entry name" value="PROTEIN_KINASE_DOM"/>
    <property type="match status" value="1"/>
</dbReference>
<feature type="compositionally biased region" description="Polar residues" evidence="11">
    <location>
        <begin position="1171"/>
        <end position="1180"/>
    </location>
</feature>
<dbReference type="AlphaFoldDB" id="A0A1D3CZJ5"/>
<keyword evidence="3" id="KW-0723">Serine/threonine-protein kinase</keyword>
<keyword evidence="12" id="KW-0732">Signal</keyword>
<sequence length="1209" mass="131112">MHQSLCLTLLLQQLPSFWPENLSSPDAAGDAAITAGHTQRGASQGPSGNVGVSRVDLLQQELLQSYATGSRCSAQLQPSQQHMLRSVAPLLLLDYSSNGYSTNTCRSSRHPSAHATAERLRFRGKEFHWPTLHHMLQQQQEDQKEEPPPGNAAPGMLVAGCAALLVVLAGLSGVAAQQQIQLKCILQQKQHRTCRRPTGNLPLRSDSCRGARQEEEQQRQGHTAAYQSSRMKDAEPATTPEYTFRLFSHGMRLQQQKIQQRVVVVKAAAPSHCPATPAWPHLLPQQQKLHAPQLWQKEYGLLHVVSQLQRQQKAGTAYIASSRPLHCLLASAALLLHLLNLPAGAAAVSNVTTGSGAAAASAHPVAAAVYATAVAAERACDSESCTESRSCGHSSGNCATVAGSAVQCLEAPEISFGQSSRGEIEFIASEEAPVAPAGAATGATPQPTNAVLEEPKSFYPNAQEALLWQQEHQAPAAAGGPCRTWLATGEGPVCLLQLPLTPDNMIALAVLGALCILGMLHLMRLYVGFIRCCQCRLCRGDYILLKKLGRGGYGTVWLARMRRHAMAESAESSLVVLKKVEVADITAADSYQQEARRLAHLTHRYVVGYVGEFIHQEKAFGYVEPQTFFMLVMEFCPLGDLKRLIEKQYRALTERRIRRWLFQLVQAVHYLHERNILHRDIKSQNVFLSEDCHIRLGDFGLCRSAGPFNKALLQRPALPSLDARLESQQHRQPKRLQQGVSAVACFLRKQQQWRAAASTNSDVAAGSSNGGHSGRRRGSYFLRREKIQEIQAGRSLTAHAATQAAVQRLLCRCLEWAGFFFRCMLLRPFSTVVCLGSSSGWARSGYTCCSTLEGSFDGSNLLSTEGGEGKAGVRSAMSVAGTDCYMAPEVLSGARYGKAADIWSLGCVLLELCSGVFMWELISPPSCLLENGVHAQLQLDALLDSLLPQRVLGSGIRGILKMLLQRDPALRPTAAQLMKVKYFRKGYRCCGEPFAASPSLTLVQQEQRQEPSSAASVGCHRRPSSQAEAAAEGAGAVVGEVRKGSQQQVVLDLSHVDASSWATVYKRKAGTALCGDEELLSEGSPTDTNSRISTLLTPLEPADDCLTPVDGTSPTELSPPAGSAAKTTLQTMNSRRRLDQQPKQQRRLLQIAKAEPAAASVETEAAESAAGTYTNRQGENQWRMRTATAARAAALAAVGLTKRPSRGRR</sequence>
<name>A0A1D3CZJ5_9EIME</name>
<evidence type="ECO:0000256" key="12">
    <source>
        <dbReference type="SAM" id="SignalP"/>
    </source>
</evidence>
<proteinExistence type="inferred from homology"/>